<feature type="transmembrane region" description="Helical" evidence="6">
    <location>
        <begin position="36"/>
        <end position="57"/>
    </location>
</feature>
<feature type="transmembrane region" description="Helical" evidence="6">
    <location>
        <begin position="158"/>
        <end position="177"/>
    </location>
</feature>
<evidence type="ECO:0000256" key="4">
    <source>
        <dbReference type="ARBA" id="ARBA00022989"/>
    </source>
</evidence>
<evidence type="ECO:0000256" key="3">
    <source>
        <dbReference type="ARBA" id="ARBA00022692"/>
    </source>
</evidence>
<comment type="caution">
    <text evidence="7">The sequence shown here is derived from an EMBL/GenBank/DDBJ whole genome shotgun (WGS) entry which is preliminary data.</text>
</comment>
<dbReference type="GO" id="GO:0055085">
    <property type="term" value="P:transmembrane transport"/>
    <property type="evidence" value="ECO:0007669"/>
    <property type="project" value="TreeGrafter"/>
</dbReference>
<comment type="subcellular location">
    <subcellularLocation>
        <location evidence="1">Membrane</location>
        <topology evidence="1">Multi-pass membrane protein</topology>
    </subcellularLocation>
</comment>
<evidence type="ECO:0000313" key="8">
    <source>
        <dbReference type="Proteomes" id="UP000440978"/>
    </source>
</evidence>
<gene>
    <name evidence="7" type="ORF">GMB86_10610</name>
</gene>
<dbReference type="GO" id="GO:0016020">
    <property type="term" value="C:membrane"/>
    <property type="evidence" value="ECO:0007669"/>
    <property type="project" value="UniProtKB-SubCell"/>
</dbReference>
<dbReference type="OrthoDB" id="9793390at2"/>
<feature type="transmembrane region" description="Helical" evidence="6">
    <location>
        <begin position="307"/>
        <end position="340"/>
    </location>
</feature>
<comment type="similarity">
    <text evidence="2">Belongs to the autoinducer-2 exporter (AI-2E) (TC 2.A.86) family.</text>
</comment>
<feature type="transmembrane region" description="Helical" evidence="6">
    <location>
        <begin position="277"/>
        <end position="295"/>
    </location>
</feature>
<evidence type="ECO:0000313" key="7">
    <source>
        <dbReference type="EMBL" id="MTT32456.1"/>
    </source>
</evidence>
<feature type="transmembrane region" description="Helical" evidence="6">
    <location>
        <begin position="12"/>
        <end position="30"/>
    </location>
</feature>
<dbReference type="PANTHER" id="PTHR21716:SF15">
    <property type="entry name" value="TRANSPORT PROTEIN YRRI-RELATED"/>
    <property type="match status" value="1"/>
</dbReference>
<keyword evidence="4 6" id="KW-1133">Transmembrane helix</keyword>
<evidence type="ECO:0000256" key="6">
    <source>
        <dbReference type="SAM" id="Phobius"/>
    </source>
</evidence>
<keyword evidence="8" id="KW-1185">Reference proteome</keyword>
<reference evidence="7 8" key="1">
    <citation type="submission" date="2019-11" db="EMBL/GenBank/DDBJ databases">
        <title>Terrilactibacillus tamarindus sp. nov. BCM23-1 isolated from bark of Tamarindus indica.</title>
        <authorList>
            <person name="Kingkaew E."/>
            <person name="Tanasupawat S."/>
        </authorList>
    </citation>
    <scope>NUCLEOTIDE SEQUENCE [LARGE SCALE GENOMIC DNA]</scope>
    <source>
        <strain evidence="7 8">BCM23-1</strain>
    </source>
</reference>
<feature type="transmembrane region" description="Helical" evidence="6">
    <location>
        <begin position="218"/>
        <end position="235"/>
    </location>
</feature>
<keyword evidence="5 6" id="KW-0472">Membrane</keyword>
<dbReference type="AlphaFoldDB" id="A0A6N8CVS6"/>
<accession>A0A6N8CVS6</accession>
<organism evidence="7 8">
    <name type="scientific">Terrilactibacillus tamarindi</name>
    <dbReference type="NCBI Taxonomy" id="2599694"/>
    <lineage>
        <taxon>Bacteria</taxon>
        <taxon>Bacillati</taxon>
        <taxon>Bacillota</taxon>
        <taxon>Bacilli</taxon>
        <taxon>Bacillales</taxon>
        <taxon>Bacillaceae</taxon>
        <taxon>Terrilactibacillus</taxon>
    </lineage>
</organism>
<feature type="transmembrane region" description="Helical" evidence="6">
    <location>
        <begin position="241"/>
        <end position="270"/>
    </location>
</feature>
<evidence type="ECO:0000256" key="2">
    <source>
        <dbReference type="ARBA" id="ARBA00009773"/>
    </source>
</evidence>
<evidence type="ECO:0000256" key="1">
    <source>
        <dbReference type="ARBA" id="ARBA00004141"/>
    </source>
</evidence>
<dbReference type="EMBL" id="WNHB01000016">
    <property type="protein sequence ID" value="MTT32456.1"/>
    <property type="molecule type" value="Genomic_DNA"/>
</dbReference>
<protein>
    <submittedName>
        <fullName evidence="7">AI-2E family transporter</fullName>
    </submittedName>
</protein>
<dbReference type="InterPro" id="IPR002549">
    <property type="entry name" value="AI-2E-like"/>
</dbReference>
<keyword evidence="3 6" id="KW-0812">Transmembrane</keyword>
<feature type="transmembrane region" description="Helical" evidence="6">
    <location>
        <begin position="69"/>
        <end position="91"/>
    </location>
</feature>
<sequence length="352" mass="39735">MVKWSSLEWLKRLAILLFIFLNCYVFYRLIPFLSDILHFVTKILFPFVVAALISYLLHPIVKLLQRNGIPKTIAILLIYVVFFGLVGIGLYKGVPIFIKELRGFDYELSQYGTMYHHQVDHVYDSTPEAVHDHVNHFVANLEHELDGFVKKALSALSWFFHSFLTLLIIPFLSFYFLKDIERIGETCQALLPERLVHSSKKVLFEIDDSLGKYIRGQLYVCAILAGIAFFGLWILKIPYPIVFGAFVGITDVIPYFGPLIGAIPLVFMAATISVKKVIFVLLLIGIIQLLEGNVIEPLVVGKSVEVHPLLIVLSLIIGGEIGGVVGMLFAVPAFIVLRVIIKSYRQTRALTK</sequence>
<dbReference type="RefSeq" id="WP_155219593.1">
    <property type="nucleotide sequence ID" value="NZ_WNHB01000016.1"/>
</dbReference>
<proteinExistence type="inferred from homology"/>
<name>A0A6N8CVS6_9BACI</name>
<dbReference type="Pfam" id="PF01594">
    <property type="entry name" value="AI-2E_transport"/>
    <property type="match status" value="1"/>
</dbReference>
<dbReference type="PANTHER" id="PTHR21716">
    <property type="entry name" value="TRANSMEMBRANE PROTEIN"/>
    <property type="match status" value="1"/>
</dbReference>
<evidence type="ECO:0000256" key="5">
    <source>
        <dbReference type="ARBA" id="ARBA00023136"/>
    </source>
</evidence>
<dbReference type="Proteomes" id="UP000440978">
    <property type="component" value="Unassembled WGS sequence"/>
</dbReference>